<keyword evidence="6" id="KW-0436">Ligase</keyword>
<evidence type="ECO:0000256" key="13">
    <source>
        <dbReference type="ARBA" id="ARBA00025217"/>
    </source>
</evidence>
<comment type="subunit">
    <text evidence="3">Monomer.</text>
</comment>
<comment type="subcellular location">
    <subcellularLocation>
        <location evidence="2">Cytoplasm</location>
    </subcellularLocation>
</comment>
<dbReference type="PROSITE" id="PS00178">
    <property type="entry name" value="AA_TRNA_LIGASE_I"/>
    <property type="match status" value="1"/>
</dbReference>
<dbReference type="SUPFAM" id="SSF52374">
    <property type="entry name" value="Nucleotidylyl transferase"/>
    <property type="match status" value="1"/>
</dbReference>
<dbReference type="GO" id="GO:0000049">
    <property type="term" value="F:tRNA binding"/>
    <property type="evidence" value="ECO:0007669"/>
    <property type="project" value="InterPro"/>
</dbReference>
<dbReference type="InterPro" id="IPR023586">
    <property type="entry name" value="Ile-tRNA-ligase_type2"/>
</dbReference>
<dbReference type="FunFam" id="3.40.50.620:FF:000075">
    <property type="entry name" value="Isoleucine--tRNA ligase"/>
    <property type="match status" value="1"/>
</dbReference>
<dbReference type="EMBL" id="CAEZVM010000009">
    <property type="protein sequence ID" value="CAB4628276.1"/>
    <property type="molecule type" value="Genomic_DNA"/>
</dbReference>
<dbReference type="FunFam" id="3.40.50.620:FF:000063">
    <property type="entry name" value="Isoleucine--tRNA ligase"/>
    <property type="match status" value="1"/>
</dbReference>
<evidence type="ECO:0000256" key="7">
    <source>
        <dbReference type="ARBA" id="ARBA00022723"/>
    </source>
</evidence>
<dbReference type="CDD" id="cd07961">
    <property type="entry name" value="Anticodon_Ia_Ile_ABEc"/>
    <property type="match status" value="1"/>
</dbReference>
<dbReference type="GO" id="GO:0046872">
    <property type="term" value="F:metal ion binding"/>
    <property type="evidence" value="ECO:0007669"/>
    <property type="project" value="UniProtKB-KW"/>
</dbReference>
<dbReference type="InterPro" id="IPR009080">
    <property type="entry name" value="tRNAsynth_Ia_anticodon-bd"/>
</dbReference>
<dbReference type="InterPro" id="IPR014729">
    <property type="entry name" value="Rossmann-like_a/b/a_fold"/>
</dbReference>
<evidence type="ECO:0000256" key="5">
    <source>
        <dbReference type="ARBA" id="ARBA00022490"/>
    </source>
</evidence>
<dbReference type="HAMAP" id="MF_02003">
    <property type="entry name" value="Ile_tRNA_synth_type2"/>
    <property type="match status" value="1"/>
</dbReference>
<dbReference type="GO" id="GO:0006428">
    <property type="term" value="P:isoleucyl-tRNA aminoacylation"/>
    <property type="evidence" value="ECO:0007669"/>
    <property type="project" value="InterPro"/>
</dbReference>
<dbReference type="Pfam" id="PF08264">
    <property type="entry name" value="Anticodon_1"/>
    <property type="match status" value="1"/>
</dbReference>
<keyword evidence="8" id="KW-0547">Nucleotide-binding</keyword>
<name>A0A6J6IUR7_9ZZZZ</name>
<dbReference type="Gene3D" id="3.40.50.620">
    <property type="entry name" value="HUPs"/>
    <property type="match status" value="2"/>
</dbReference>
<accession>A0A6J6IUR7</accession>
<dbReference type="GO" id="GO:0005737">
    <property type="term" value="C:cytoplasm"/>
    <property type="evidence" value="ECO:0007669"/>
    <property type="project" value="UniProtKB-SubCell"/>
</dbReference>
<dbReference type="InterPro" id="IPR001412">
    <property type="entry name" value="aa-tRNA-synth_I_CS"/>
</dbReference>
<dbReference type="SUPFAM" id="SSF50677">
    <property type="entry name" value="ValRS/IleRS/LeuRS editing domain"/>
    <property type="match status" value="1"/>
</dbReference>
<evidence type="ECO:0000256" key="14">
    <source>
        <dbReference type="ARBA" id="ARBA00048359"/>
    </source>
</evidence>
<dbReference type="GO" id="GO:0002161">
    <property type="term" value="F:aminoacyl-tRNA deacylase activity"/>
    <property type="evidence" value="ECO:0007669"/>
    <property type="project" value="InterPro"/>
</dbReference>
<protein>
    <recommendedName>
        <fullName evidence="4">isoleucine--tRNA ligase</fullName>
        <ecNumber evidence="4">6.1.1.5</ecNumber>
    </recommendedName>
</protein>
<dbReference type="GO" id="GO:0004822">
    <property type="term" value="F:isoleucine-tRNA ligase activity"/>
    <property type="evidence" value="ECO:0007669"/>
    <property type="project" value="UniProtKB-EC"/>
</dbReference>
<gene>
    <name evidence="17" type="ORF">UFOPK2032_00404</name>
</gene>
<dbReference type="Pfam" id="PF19302">
    <property type="entry name" value="DUF5915"/>
    <property type="match status" value="1"/>
</dbReference>
<evidence type="ECO:0000313" key="17">
    <source>
        <dbReference type="EMBL" id="CAB4628276.1"/>
    </source>
</evidence>
<keyword evidence="9" id="KW-0862">Zinc</keyword>
<dbReference type="EC" id="6.1.1.5" evidence="4"/>
<evidence type="ECO:0000259" key="15">
    <source>
        <dbReference type="Pfam" id="PF00133"/>
    </source>
</evidence>
<keyword evidence="5" id="KW-0963">Cytoplasm</keyword>
<dbReference type="PRINTS" id="PR00984">
    <property type="entry name" value="TRNASYNTHILE"/>
</dbReference>
<dbReference type="SUPFAM" id="SSF47323">
    <property type="entry name" value="Anticodon-binding domain of a subclass of class I aminoacyl-tRNA synthetases"/>
    <property type="match status" value="2"/>
</dbReference>
<evidence type="ECO:0000256" key="10">
    <source>
        <dbReference type="ARBA" id="ARBA00022840"/>
    </source>
</evidence>
<dbReference type="InterPro" id="IPR009008">
    <property type="entry name" value="Val/Leu/Ile-tRNA-synth_edit"/>
</dbReference>
<dbReference type="PANTHER" id="PTHR42780:SF1">
    <property type="entry name" value="ISOLEUCINE--TRNA LIGASE, CYTOPLASMIC"/>
    <property type="match status" value="1"/>
</dbReference>
<dbReference type="GO" id="GO:0005524">
    <property type="term" value="F:ATP binding"/>
    <property type="evidence" value="ECO:0007669"/>
    <property type="project" value="UniProtKB-KW"/>
</dbReference>
<comment type="function">
    <text evidence="13">Catalyzes the attachment of isoleucine to tRNA(Ile). As IleRS can inadvertently accommodate and process structurally similar amino acids such as valine, to avoid such errors it has two additional distinct tRNA(Ile)-dependent editing activities. One activity is designated as 'pretransfer' editing and involves the hydrolysis of activated Val-AMP. The other activity is designated 'posttransfer' editing and involves deacylation of mischarged Val-tRNA(Ile).</text>
</comment>
<comment type="catalytic activity">
    <reaction evidence="14">
        <text>tRNA(Ile) + L-isoleucine + ATP = L-isoleucyl-tRNA(Ile) + AMP + diphosphate</text>
        <dbReference type="Rhea" id="RHEA:11060"/>
        <dbReference type="Rhea" id="RHEA-COMP:9666"/>
        <dbReference type="Rhea" id="RHEA-COMP:9695"/>
        <dbReference type="ChEBI" id="CHEBI:30616"/>
        <dbReference type="ChEBI" id="CHEBI:33019"/>
        <dbReference type="ChEBI" id="CHEBI:58045"/>
        <dbReference type="ChEBI" id="CHEBI:78442"/>
        <dbReference type="ChEBI" id="CHEBI:78528"/>
        <dbReference type="ChEBI" id="CHEBI:456215"/>
        <dbReference type="EC" id="6.1.1.5"/>
    </reaction>
</comment>
<keyword evidence="12" id="KW-0030">Aminoacyl-tRNA synthetase</keyword>
<dbReference type="InterPro" id="IPR002300">
    <property type="entry name" value="aa-tRNA-synth_Ia"/>
</dbReference>
<keyword evidence="7" id="KW-0479">Metal-binding</keyword>
<dbReference type="Gene3D" id="1.10.730.10">
    <property type="entry name" value="Isoleucyl-tRNA Synthetase, Domain 1"/>
    <property type="match status" value="1"/>
</dbReference>
<evidence type="ECO:0000256" key="1">
    <source>
        <dbReference type="ARBA" id="ARBA00001947"/>
    </source>
</evidence>
<evidence type="ECO:0000256" key="9">
    <source>
        <dbReference type="ARBA" id="ARBA00022833"/>
    </source>
</evidence>
<dbReference type="Pfam" id="PF00133">
    <property type="entry name" value="tRNA-synt_1"/>
    <property type="match status" value="1"/>
</dbReference>
<dbReference type="CDD" id="cd00818">
    <property type="entry name" value="IleRS_core"/>
    <property type="match status" value="1"/>
</dbReference>
<evidence type="ECO:0000256" key="8">
    <source>
        <dbReference type="ARBA" id="ARBA00022741"/>
    </source>
</evidence>
<evidence type="ECO:0000256" key="4">
    <source>
        <dbReference type="ARBA" id="ARBA00013165"/>
    </source>
</evidence>
<evidence type="ECO:0000256" key="2">
    <source>
        <dbReference type="ARBA" id="ARBA00004496"/>
    </source>
</evidence>
<reference evidence="17" key="1">
    <citation type="submission" date="2020-05" db="EMBL/GenBank/DDBJ databases">
        <authorList>
            <person name="Chiriac C."/>
            <person name="Salcher M."/>
            <person name="Ghai R."/>
            <person name="Kavagutti S V."/>
        </authorList>
    </citation>
    <scope>NUCLEOTIDE SEQUENCE</scope>
</reference>
<sequence length="1070" mass="120830">MYPQNSAGKAFGVNPSPSFPEIERRILEYWDKAGIFQESIDQRKAEGAEEFVFYDGPPFANGLPHYGHLLTGYTKDLVPRFKTMQGYRVERRFGWDTHGLPAEVEAERQLGISGRPEIEKYGVDKFNAYCKTSVLKYTEDWRRYVTRQARWVDFDNDYKTLDTNYTESVIWAFKELYKKGLIYEGFKVLAYCWRCETPLSNHELRMDDEVYKTRQDQTVTVTFPILGGELDGVRMLAWTTTPWTLPTNFALAVGPKIAYAVVPAGPNGAADGGDSKVKYLIAASLLGSYAKDLGFDDAESAVEATEKTILGKDLGGLRYTRLFDYYADEEKFDTKNAWQVLVGDYVADNEGTGIVHQAPAYGEDDQKLCEAAGIPVYVSVNERGQFNSVIPDFEGQHVFDANKPITQKIKTQGRLLRQASYEHPYPHCYRCKNPLIYKAVSSWFVETTKIKDRMLELNQEIDWTPAHTKDGSFGKWLENVRDWAISRNRFWGAPIPVWKSDDPNYPRIDVYGSMEELAKDFGKAPEDFHRPFIDDLTRPNPDDPTGKATMRRIPEVLDCWFESGSMPFAQVHYPFENRDWFETHNPGDFIVEYVGQTRGWFYTLHVLATALFDRPAFKSAISHGIVLGNDGQKMSKSLKNYPDVYEVFDRDGSDAMRWFLMSSPILRGGNLVVTEQGIREGVRQVLLPLWNTWYFFSLYANASNYQAKYSISSEDVLDRYLIAKTRDLIIGVEQDLNQYDSYAASAKLRDFSDVLTNWYVRRSRDRFWAGNEEAFDTLYTVLEMVTRVVAPLLPMVAEEIWRGLTSGKSVHLEHWPDAKQLSYDKDLVVAMDQVRTVSSVALGLRKTNGLRVRLPLSKLTVVTPDASKLESFATIIAEELNVKEVELVELAVESTQAFGVEKQLTVNSRALGPRLGKQVQEIIQAAKAGNWELTGSSVSVNGVELIEGEYEISLVAKDESSAEKLIGILPAGGFVILTRVVTDELAAEGLARDVIRAIQQARKDADFDVSDRIATELFGDQDVLAAIQAHEGLVKNETLTLELKLIESSSLNSPVPVGESQQVAITVAKL</sequence>
<dbReference type="PANTHER" id="PTHR42780">
    <property type="entry name" value="SOLEUCYL-TRNA SYNTHETASE"/>
    <property type="match status" value="1"/>
</dbReference>
<proteinExistence type="inferred from homology"/>
<feature type="domain" description="Aminoacyl-tRNA synthetase class Ia" evidence="15">
    <location>
        <begin position="26"/>
        <end position="667"/>
    </location>
</feature>
<evidence type="ECO:0000256" key="3">
    <source>
        <dbReference type="ARBA" id="ARBA00011245"/>
    </source>
</evidence>
<keyword evidence="11" id="KW-0648">Protein biosynthesis</keyword>
<evidence type="ECO:0000256" key="6">
    <source>
        <dbReference type="ARBA" id="ARBA00022598"/>
    </source>
</evidence>
<evidence type="ECO:0000259" key="16">
    <source>
        <dbReference type="Pfam" id="PF08264"/>
    </source>
</evidence>
<keyword evidence="10" id="KW-0067">ATP-binding</keyword>
<evidence type="ECO:0000256" key="12">
    <source>
        <dbReference type="ARBA" id="ARBA00023146"/>
    </source>
</evidence>
<dbReference type="InterPro" id="IPR033709">
    <property type="entry name" value="Anticodon_Ile_ABEc"/>
</dbReference>
<organism evidence="17">
    <name type="scientific">freshwater metagenome</name>
    <dbReference type="NCBI Taxonomy" id="449393"/>
    <lineage>
        <taxon>unclassified sequences</taxon>
        <taxon>metagenomes</taxon>
        <taxon>ecological metagenomes</taxon>
    </lineage>
</organism>
<dbReference type="InterPro" id="IPR013155">
    <property type="entry name" value="M/V/L/I-tRNA-synth_anticd-bd"/>
</dbReference>
<dbReference type="NCBIfam" id="TIGR00392">
    <property type="entry name" value="ileS"/>
    <property type="match status" value="1"/>
</dbReference>
<evidence type="ECO:0000256" key="11">
    <source>
        <dbReference type="ARBA" id="ARBA00022917"/>
    </source>
</evidence>
<feature type="domain" description="Methionyl/Valyl/Leucyl/Isoleucyl-tRNA synthetase anticodon-binding" evidence="16">
    <location>
        <begin position="718"/>
        <end position="857"/>
    </location>
</feature>
<dbReference type="InterPro" id="IPR002301">
    <property type="entry name" value="Ile-tRNA-ligase"/>
</dbReference>
<dbReference type="AlphaFoldDB" id="A0A6J6IUR7"/>
<comment type="cofactor">
    <cofactor evidence="1">
        <name>Zn(2+)</name>
        <dbReference type="ChEBI" id="CHEBI:29105"/>
    </cofactor>
</comment>